<organism evidence="2 3">
    <name type="scientific">Luedemannella helvata</name>
    <dbReference type="NCBI Taxonomy" id="349315"/>
    <lineage>
        <taxon>Bacteria</taxon>
        <taxon>Bacillati</taxon>
        <taxon>Actinomycetota</taxon>
        <taxon>Actinomycetes</taxon>
        <taxon>Micromonosporales</taxon>
        <taxon>Micromonosporaceae</taxon>
        <taxon>Luedemannella</taxon>
    </lineage>
</organism>
<name>A0ABN2KFX5_9ACTN</name>
<evidence type="ECO:0000256" key="1">
    <source>
        <dbReference type="SAM" id="Phobius"/>
    </source>
</evidence>
<feature type="transmembrane region" description="Helical" evidence="1">
    <location>
        <begin position="42"/>
        <end position="62"/>
    </location>
</feature>
<dbReference type="EMBL" id="BAAALS010000012">
    <property type="protein sequence ID" value="GAA1755171.1"/>
    <property type="molecule type" value="Genomic_DNA"/>
</dbReference>
<dbReference type="Proteomes" id="UP001500655">
    <property type="component" value="Unassembled WGS sequence"/>
</dbReference>
<keyword evidence="1" id="KW-0472">Membrane</keyword>
<feature type="transmembrane region" description="Helical" evidence="1">
    <location>
        <begin position="240"/>
        <end position="260"/>
    </location>
</feature>
<comment type="caution">
    <text evidence="2">The sequence shown here is derived from an EMBL/GenBank/DDBJ whole genome shotgun (WGS) entry which is preliminary data.</text>
</comment>
<evidence type="ECO:0000313" key="2">
    <source>
        <dbReference type="EMBL" id="GAA1755171.1"/>
    </source>
</evidence>
<reference evidence="2 3" key="1">
    <citation type="journal article" date="2019" name="Int. J. Syst. Evol. Microbiol.">
        <title>The Global Catalogue of Microorganisms (GCM) 10K type strain sequencing project: providing services to taxonomists for standard genome sequencing and annotation.</title>
        <authorList>
            <consortium name="The Broad Institute Genomics Platform"/>
            <consortium name="The Broad Institute Genome Sequencing Center for Infectious Disease"/>
            <person name="Wu L."/>
            <person name="Ma J."/>
        </authorList>
    </citation>
    <scope>NUCLEOTIDE SEQUENCE [LARGE SCALE GENOMIC DNA]</scope>
    <source>
        <strain evidence="2 3">JCM 13249</strain>
    </source>
</reference>
<feature type="transmembrane region" description="Helical" evidence="1">
    <location>
        <begin position="159"/>
        <end position="176"/>
    </location>
</feature>
<keyword evidence="1" id="KW-0812">Transmembrane</keyword>
<keyword evidence="3" id="KW-1185">Reference proteome</keyword>
<feature type="transmembrane region" description="Helical" evidence="1">
    <location>
        <begin position="18"/>
        <end position="36"/>
    </location>
</feature>
<feature type="transmembrane region" description="Helical" evidence="1">
    <location>
        <begin position="136"/>
        <end position="153"/>
    </location>
</feature>
<protein>
    <submittedName>
        <fullName evidence="2">Uncharacterized protein</fullName>
    </submittedName>
</protein>
<feature type="transmembrane region" description="Helical" evidence="1">
    <location>
        <begin position="98"/>
        <end position="116"/>
    </location>
</feature>
<dbReference type="RefSeq" id="WP_344081296.1">
    <property type="nucleotide sequence ID" value="NZ_BAAALS010000012.1"/>
</dbReference>
<feature type="transmembrane region" description="Helical" evidence="1">
    <location>
        <begin position="74"/>
        <end position="92"/>
    </location>
</feature>
<keyword evidence="1" id="KW-1133">Transmembrane helix</keyword>
<accession>A0ABN2KFX5</accession>
<feature type="transmembrane region" description="Helical" evidence="1">
    <location>
        <begin position="185"/>
        <end position="204"/>
    </location>
</feature>
<gene>
    <name evidence="2" type="ORF">GCM10009681_27920</name>
</gene>
<evidence type="ECO:0000313" key="3">
    <source>
        <dbReference type="Proteomes" id="UP001500655"/>
    </source>
</evidence>
<sequence length="262" mass="28701">MTTHVEHRVSRRAFARHFVEMVLAMVVGMVVLGPLWPPADRADIASLVMATDMAAAMAVWMWHRGHGRAAIAEMTVAMYAPFLLLLPPWWAGLIGGDIVLMGGLLLMLPAMLLAMLRRPTEYGTPAHRHAGRHGLLARWPSALAVLMTVDYLFNPRPVPLVAMMVLPLGYLTIGTVRRTLRPRPVLLAQLAALAGYLLLLAAAAAAGPQWGQILVGFGWIFHAGWDAWHHRRNLVVPRPYAEWCGVVDLIIGLTAIAVAVTM</sequence>
<proteinExistence type="predicted"/>